<comment type="caution">
    <text evidence="11">The sequence shown here is derived from an EMBL/GenBank/DDBJ whole genome shotgun (WGS) entry which is preliminary data.</text>
</comment>
<dbReference type="InterPro" id="IPR003661">
    <property type="entry name" value="HisK_dim/P_dom"/>
</dbReference>
<evidence type="ECO:0000259" key="8">
    <source>
        <dbReference type="PROSITE" id="PS50112"/>
    </source>
</evidence>
<feature type="domain" description="PAC" evidence="9">
    <location>
        <begin position="1276"/>
        <end position="1326"/>
    </location>
</feature>
<proteinExistence type="predicted"/>
<keyword evidence="5" id="KW-0418">Kinase</keyword>
<dbReference type="SUPFAM" id="SSF47384">
    <property type="entry name" value="Homodimeric domain of signal transducing histidine kinase"/>
    <property type="match status" value="1"/>
</dbReference>
<evidence type="ECO:0000256" key="3">
    <source>
        <dbReference type="ARBA" id="ARBA00022553"/>
    </source>
</evidence>
<reference evidence="11" key="1">
    <citation type="submission" date="2022-12" db="EMBL/GenBank/DDBJ databases">
        <title>Reclassification of two methanogenic archaea species isolated from the Kolyma lowland permafrost.</title>
        <authorList>
            <person name="Trubitsyn V.E."/>
            <person name="Rivkina E.M."/>
            <person name="Shcherbakova V.A."/>
        </authorList>
    </citation>
    <scope>NUCLEOTIDE SEQUENCE</scope>
    <source>
        <strain evidence="10">M2</strain>
        <strain evidence="11">MK4</strain>
    </source>
</reference>
<dbReference type="Pfam" id="PF13426">
    <property type="entry name" value="PAS_9"/>
    <property type="match status" value="4"/>
</dbReference>
<evidence type="ECO:0000256" key="4">
    <source>
        <dbReference type="ARBA" id="ARBA00022679"/>
    </source>
</evidence>
<feature type="domain" description="PAC" evidence="9">
    <location>
        <begin position="336"/>
        <end position="392"/>
    </location>
</feature>
<feature type="domain" description="Histidine kinase" evidence="7">
    <location>
        <begin position="1344"/>
        <end position="1560"/>
    </location>
</feature>
<feature type="domain" description="PAS" evidence="8">
    <location>
        <begin position="810"/>
        <end position="880"/>
    </location>
</feature>
<evidence type="ECO:0000256" key="1">
    <source>
        <dbReference type="ARBA" id="ARBA00000085"/>
    </source>
</evidence>
<feature type="domain" description="PAC" evidence="9">
    <location>
        <begin position="719"/>
        <end position="770"/>
    </location>
</feature>
<dbReference type="InterPro" id="IPR000700">
    <property type="entry name" value="PAS-assoc_C"/>
</dbReference>
<dbReference type="InterPro" id="IPR004358">
    <property type="entry name" value="Sig_transdc_His_kin-like_C"/>
</dbReference>
<evidence type="ECO:0000313" key="10">
    <source>
        <dbReference type="EMBL" id="MCZ3366506.1"/>
    </source>
</evidence>
<dbReference type="SMART" id="SM00091">
    <property type="entry name" value="PAS"/>
    <property type="match status" value="9"/>
</dbReference>
<dbReference type="InterPro" id="IPR000014">
    <property type="entry name" value="PAS"/>
</dbReference>
<feature type="domain" description="PAC" evidence="9">
    <location>
        <begin position="885"/>
        <end position="937"/>
    </location>
</feature>
<dbReference type="EMBL" id="JAPVER010000020">
    <property type="protein sequence ID" value="MCZ3366506.1"/>
    <property type="molecule type" value="Genomic_DNA"/>
</dbReference>
<feature type="domain" description="PAS" evidence="8">
    <location>
        <begin position="143"/>
        <end position="213"/>
    </location>
</feature>
<evidence type="ECO:0000259" key="7">
    <source>
        <dbReference type="PROSITE" id="PS50109"/>
    </source>
</evidence>
<organism evidence="11">
    <name type="scientific">Methanobacterium veterum</name>
    <dbReference type="NCBI Taxonomy" id="408577"/>
    <lineage>
        <taxon>Archaea</taxon>
        <taxon>Methanobacteriati</taxon>
        <taxon>Methanobacteriota</taxon>
        <taxon>Methanomada group</taxon>
        <taxon>Methanobacteria</taxon>
        <taxon>Methanobacteriales</taxon>
        <taxon>Methanobacteriaceae</taxon>
        <taxon>Methanobacterium</taxon>
    </lineage>
</organism>
<dbReference type="InterPro" id="IPR003594">
    <property type="entry name" value="HATPase_dom"/>
</dbReference>
<feature type="domain" description="PAC" evidence="9">
    <location>
        <begin position="1135"/>
        <end position="1186"/>
    </location>
</feature>
<dbReference type="Proteomes" id="UP001074446">
    <property type="component" value="Unassembled WGS sequence"/>
</dbReference>
<keyword evidence="3" id="KW-0597">Phosphoprotein</keyword>
<dbReference type="SMART" id="SM00388">
    <property type="entry name" value="HisKA"/>
    <property type="match status" value="1"/>
</dbReference>
<dbReference type="RefSeq" id="WP_052376119.1">
    <property type="nucleotide sequence ID" value="NZ_JAPVER010000020.1"/>
</dbReference>
<keyword evidence="6" id="KW-0175">Coiled coil</keyword>
<dbReference type="EMBL" id="JAPVES010000029">
    <property type="protein sequence ID" value="MCZ3372014.1"/>
    <property type="molecule type" value="Genomic_DNA"/>
</dbReference>
<feature type="coiled-coil region" evidence="6">
    <location>
        <begin position="776"/>
        <end position="813"/>
    </location>
</feature>
<dbReference type="InterPro" id="IPR013656">
    <property type="entry name" value="PAS_4"/>
</dbReference>
<dbReference type="PROSITE" id="PS50113">
    <property type="entry name" value="PAC"/>
    <property type="match status" value="7"/>
</dbReference>
<comment type="catalytic activity">
    <reaction evidence="1">
        <text>ATP + protein L-histidine = ADP + protein N-phospho-L-histidine.</text>
        <dbReference type="EC" id="2.7.13.3"/>
    </reaction>
</comment>
<dbReference type="SMART" id="SM00086">
    <property type="entry name" value="PAC"/>
    <property type="match status" value="8"/>
</dbReference>
<feature type="domain" description="PAS" evidence="8">
    <location>
        <begin position="645"/>
        <end position="716"/>
    </location>
</feature>
<dbReference type="PROSITE" id="PS50109">
    <property type="entry name" value="HIS_KIN"/>
    <property type="match status" value="1"/>
</dbReference>
<accession>A0A9E5DK15</accession>
<evidence type="ECO:0000313" key="11">
    <source>
        <dbReference type="EMBL" id="MCZ3372014.1"/>
    </source>
</evidence>
<dbReference type="PANTHER" id="PTHR43304">
    <property type="entry name" value="PHYTOCHROME-LIKE PROTEIN CPH1"/>
    <property type="match status" value="1"/>
</dbReference>
<sequence length="1566" mass="178772">MGDKEQKKEKGLFAPPICNLNTNYCSIFENIGEGVSIFEVILNEEGGISDLRFVYINLCSIFNKFSSREKIINKTLTELCGIDNAVSYLKMAEDVVLAGKSIQYEFHFAEFNKYFLINAFSPHKNMCVTIDVDITRKKEAELQLRKQADLLNLTNDVIIVSDMNDKITFWNRGAEKRYGWREKEALGEVTHDLLKTEFPDSLNETYEKFLKDGYWEGELIHTKRSGGKIIVSSRWALQKDENNIPIGFMEINTDITQSKKAEKELKDSYNIFNSIIENTNDAIFLKDLNGKYLMINSAGAKFVDKSVEEILGKDDRALFSPETAEAIIKDDNEVIETGQTKTYDEFTISGGKKTIYLSTKGVYRDHKGNVAGLFGISKDITERKIAENALRESESKYRTIFENTGIAFAVMEEDTTISLMNDEAEKIMGYSRDEIERKRQWTEFIAKKDDLNKMMEYHRLRRDDPDAAPKKYEFQAVTKGGLIKDIIITISMIPGTKKTIASFLDNTDRKNIERALKESEARYRTIFENTGIAFMLIEEDMTISLINEEFEKTFGFLKEEVEGKKKWTEFVASDYDLKRMKMYHQIRRKNSESAPKEYEFHAINKEGNTRDVLVTVSMIPSSKMSIASFLDITDRKKTEKALEDSREEFKTLIENSPLGITRYDQNLRHVFINPAGAEVMGLPQEDYIGKTPAEIGIPEDLSNTIESLLKRIFGTGKPENLEFVILGHKGLKYYDSRNIPEFDKNGNVKSVLSVAADITEQKKAQGELKDAHDTLELKVRERTKELKKSNKQLKQEIEERKNAENALYEEKIRAQTYLDIAGVVLVAINRDLTISLINKKGIETVGYGTDEIIGKSFIDFIPERFKAELTDIATRIISGDLKGFGHYEGPILVKNGEERLISWNIAVLRDDNGNFINALISGEDITESKKAEENILKLANIVESSDDAIIGLTLDGIITSWNRGAKKVYGYSAEEMIGKGYSPLFDPSQLKKVDEYISELKEGKNIIHYEAKRLRKDGIEIYVSMNLFSVKNVEGKVTGISVISRDITESKKAEEALRESEKRYRALYDDNPSMYFTVDTEGIILSVNPFGAERLGYTVHELIGKSLISMVFYEKDRKYAARNLKYSIKNYGKVFYWEIRKIHRDGSLMWVKEILHAVKGPDGNITVYVVCEDITERKNAEEAAKREAFAASQTAKALKESEERLKILFEYAPDPYFLTDMEGNFLDGNKAAERLIDFKKEEIIGKNLVELGLITGEQIIKAFDLLSKNIKGRATGPEEFILTRKGGKKVPAEITGYPIEIRGQRLVLGMARDISERKKSEEKLKETIHELKRSNDELQQFAYITSHDLQEPLRTIASFTQLLERRYKNKLDTDADEFIEFIVDAATRMKEMIQGLLDYSRIGTRGGEFNFTDIEEVLITVLSNLHAAITESGAKITYDKLPTVIADRNQLIQLFQNMISNAIKFKKMDVTPKIHISARKDEKKREFIFSVSDNGIGLESQYKDKIFEVFKRLHTMDEYKGAGIGLAISKRIIERHGGRIWVESELGRGSTFYFTLPIRLAEISNF</sequence>
<feature type="domain" description="PAS" evidence="8">
    <location>
        <begin position="934"/>
        <end position="1004"/>
    </location>
</feature>
<gene>
    <name evidence="11" type="ORF">O3H35_05165</name>
    <name evidence="10" type="ORF">O3H54_11500</name>
</gene>
<dbReference type="InterPro" id="IPR036097">
    <property type="entry name" value="HisK_dim/P_sf"/>
</dbReference>
<dbReference type="NCBIfam" id="TIGR00229">
    <property type="entry name" value="sensory_box"/>
    <property type="match status" value="9"/>
</dbReference>
<dbReference type="SMART" id="SM00387">
    <property type="entry name" value="HATPase_c"/>
    <property type="match status" value="1"/>
</dbReference>
<dbReference type="SUPFAM" id="SSF55785">
    <property type="entry name" value="PYP-like sensor domain (PAS domain)"/>
    <property type="match status" value="9"/>
</dbReference>
<dbReference type="Proteomes" id="UP001068021">
    <property type="component" value="Unassembled WGS sequence"/>
</dbReference>
<dbReference type="PROSITE" id="PS50112">
    <property type="entry name" value="PAS"/>
    <property type="match status" value="9"/>
</dbReference>
<feature type="domain" description="PAS" evidence="8">
    <location>
        <begin position="393"/>
        <end position="449"/>
    </location>
</feature>
<dbReference type="InterPro" id="IPR013655">
    <property type="entry name" value="PAS_fold_3"/>
</dbReference>
<dbReference type="InterPro" id="IPR005467">
    <property type="entry name" value="His_kinase_dom"/>
</dbReference>
<dbReference type="InterPro" id="IPR001610">
    <property type="entry name" value="PAC"/>
</dbReference>
<feature type="domain" description="PAS" evidence="8">
    <location>
        <begin position="1060"/>
        <end position="1131"/>
    </location>
</feature>
<protein>
    <recommendedName>
        <fullName evidence="2">histidine kinase</fullName>
        <ecNumber evidence="2">2.7.13.3</ecNumber>
    </recommendedName>
</protein>
<evidence type="ECO:0000256" key="6">
    <source>
        <dbReference type="SAM" id="Coils"/>
    </source>
</evidence>
<feature type="domain" description="PAS" evidence="8">
    <location>
        <begin position="268"/>
        <end position="338"/>
    </location>
</feature>
<dbReference type="CDD" id="cd00082">
    <property type="entry name" value="HisKA"/>
    <property type="match status" value="1"/>
</dbReference>
<dbReference type="PANTHER" id="PTHR43304:SF1">
    <property type="entry name" value="PAC DOMAIN-CONTAINING PROTEIN"/>
    <property type="match status" value="1"/>
</dbReference>
<feature type="domain" description="PAC" evidence="9">
    <location>
        <begin position="213"/>
        <end position="267"/>
    </location>
</feature>
<dbReference type="Gene3D" id="3.30.565.10">
    <property type="entry name" value="Histidine kinase-like ATPase, C-terminal domain"/>
    <property type="match status" value="1"/>
</dbReference>
<dbReference type="InterPro" id="IPR036890">
    <property type="entry name" value="HATPase_C_sf"/>
</dbReference>
<dbReference type="CDD" id="cd00130">
    <property type="entry name" value="PAS"/>
    <property type="match status" value="9"/>
</dbReference>
<dbReference type="PRINTS" id="PR00344">
    <property type="entry name" value="BCTRLSENSOR"/>
</dbReference>
<feature type="domain" description="PAS" evidence="8">
    <location>
        <begin position="519"/>
        <end position="590"/>
    </location>
</feature>
<dbReference type="FunFam" id="3.30.565.10:FF:000006">
    <property type="entry name" value="Sensor histidine kinase WalK"/>
    <property type="match status" value="1"/>
</dbReference>
<dbReference type="Gene3D" id="1.10.287.130">
    <property type="match status" value="1"/>
</dbReference>
<feature type="domain" description="PAS" evidence="8">
    <location>
        <begin position="1201"/>
        <end position="1249"/>
    </location>
</feature>
<feature type="domain" description="PAC" evidence="9">
    <location>
        <begin position="1007"/>
        <end position="1059"/>
    </location>
</feature>
<dbReference type="GO" id="GO:0000155">
    <property type="term" value="F:phosphorelay sensor kinase activity"/>
    <property type="evidence" value="ECO:0007669"/>
    <property type="project" value="InterPro"/>
</dbReference>
<evidence type="ECO:0000256" key="2">
    <source>
        <dbReference type="ARBA" id="ARBA00012438"/>
    </source>
</evidence>
<evidence type="ECO:0000259" key="9">
    <source>
        <dbReference type="PROSITE" id="PS50113"/>
    </source>
</evidence>
<evidence type="ECO:0000313" key="12">
    <source>
        <dbReference type="Proteomes" id="UP001068021"/>
    </source>
</evidence>
<dbReference type="Pfam" id="PF08448">
    <property type="entry name" value="PAS_4"/>
    <property type="match status" value="4"/>
</dbReference>
<dbReference type="Pfam" id="PF08447">
    <property type="entry name" value="PAS_3"/>
    <property type="match status" value="1"/>
</dbReference>
<name>A0A9E5DK15_9EURY</name>
<keyword evidence="12" id="KW-1185">Reference proteome</keyword>
<keyword evidence="4" id="KW-0808">Transferase</keyword>
<dbReference type="Gene3D" id="3.30.450.20">
    <property type="entry name" value="PAS domain"/>
    <property type="match status" value="9"/>
</dbReference>
<dbReference type="SUPFAM" id="SSF55874">
    <property type="entry name" value="ATPase domain of HSP90 chaperone/DNA topoisomerase II/histidine kinase"/>
    <property type="match status" value="1"/>
</dbReference>
<dbReference type="InterPro" id="IPR052162">
    <property type="entry name" value="Sensor_kinase/Photoreceptor"/>
</dbReference>
<dbReference type="Pfam" id="PF00512">
    <property type="entry name" value="HisKA"/>
    <property type="match status" value="1"/>
</dbReference>
<dbReference type="InterPro" id="IPR035965">
    <property type="entry name" value="PAS-like_dom_sf"/>
</dbReference>
<dbReference type="EC" id="2.7.13.3" evidence="2"/>
<dbReference type="Pfam" id="PF02518">
    <property type="entry name" value="HATPase_c"/>
    <property type="match status" value="1"/>
</dbReference>
<evidence type="ECO:0000256" key="5">
    <source>
        <dbReference type="ARBA" id="ARBA00022777"/>
    </source>
</evidence>